<sequence>MSESNSEDKKKLRIGFIHPDLGIGGAERLVVDAAVSLQRRGHDVVMFTSRHDPKRCFEETRDGTLLVHVLGSSLPRRLHPRLPATIIFSILRSLLLTVLLCLSLFLPGPASFFNPLSPLAKFDVYIVDQQSVCVPLLRFLAGTRVVFYCHFPDKLLSGGWEVSVDKRGQGGVRKGGMSLIKRMYRWPVDKLEEWTTGQADVVLSNSLFSSRVYTRAFPSLAKRPPRVVYPCIDIDAYTPVKGKGKAKQVIGEGVNLIMSDRPTFVSLNRYEAKKNVALAIEAFAKLRRLFAHPNPSVRSDELRLIIAGGYDQAEADNVRTLAALQSLCDDLNLTHHTLTSATAPPPPETQVLFVTNFTTAQRSYLLTSPSTIALLYTPANEHFGIVPVEAMACGLPVIAADSGGPTESIVDLSQPGGTGILRPPISEEWSLAMMDLLLLSDNRRAEVSEAGKKRAREKFSIETLGKELEEACIEVATMPDVQGQIGDKLMWGGAAMMGFAAVNLALLFLLYGFKAS</sequence>
<comment type="subcellular location">
    <subcellularLocation>
        <location evidence="2 12">Endoplasmic reticulum membrane</location>
    </subcellularLocation>
</comment>
<evidence type="ECO:0000256" key="5">
    <source>
        <dbReference type="ARBA" id="ARBA00022679"/>
    </source>
</evidence>
<evidence type="ECO:0000313" key="16">
    <source>
        <dbReference type="Proteomes" id="UP000279259"/>
    </source>
</evidence>
<evidence type="ECO:0000256" key="12">
    <source>
        <dbReference type="RuleBase" id="RU367136"/>
    </source>
</evidence>
<feature type="transmembrane region" description="Helical" evidence="12">
    <location>
        <begin position="82"/>
        <end position="106"/>
    </location>
</feature>
<feature type="transmembrane region" description="Helical" evidence="12">
    <location>
        <begin position="489"/>
        <end position="513"/>
    </location>
</feature>
<keyword evidence="16" id="KW-1185">Reference proteome</keyword>
<dbReference type="SMR" id="A0A427XYE4"/>
<name>A0A427XYE4_9TREE</name>
<dbReference type="Pfam" id="PF00534">
    <property type="entry name" value="Glycos_transf_1"/>
    <property type="match status" value="1"/>
</dbReference>
<keyword evidence="9 12" id="KW-0472">Membrane</keyword>
<dbReference type="UniPathway" id="UPA00378"/>
<evidence type="ECO:0000256" key="1">
    <source>
        <dbReference type="ARBA" id="ARBA00003142"/>
    </source>
</evidence>
<proteinExistence type="inferred from homology"/>
<dbReference type="GO" id="GO:0004378">
    <property type="term" value="F:GDP-Man:Man(1)GlcNAc(2)-PP-Dol alpha-1,3-mannosyltransferase activity"/>
    <property type="evidence" value="ECO:0007669"/>
    <property type="project" value="UniProtKB-UniRule"/>
</dbReference>
<dbReference type="PANTHER" id="PTHR45918:SF1">
    <property type="entry name" value="ALPHA-1,3_1,6-MANNOSYLTRANSFERASE ALG2"/>
    <property type="match status" value="1"/>
</dbReference>
<comment type="caution">
    <text evidence="15">The sequence shown here is derived from an EMBL/GenBank/DDBJ whole genome shotgun (WGS) entry which is preliminary data.</text>
</comment>
<evidence type="ECO:0000256" key="3">
    <source>
        <dbReference type="ARBA" id="ARBA00004922"/>
    </source>
</evidence>
<evidence type="ECO:0000256" key="2">
    <source>
        <dbReference type="ARBA" id="ARBA00004586"/>
    </source>
</evidence>
<dbReference type="EC" id="2.4.1.132" evidence="12"/>
<comment type="pathway">
    <text evidence="3 12">Protein modification; protein glycosylation.</text>
</comment>
<dbReference type="PANTHER" id="PTHR45918">
    <property type="entry name" value="ALPHA-1,3/1,6-MANNOSYLTRANSFERASE ALG2"/>
    <property type="match status" value="1"/>
</dbReference>
<dbReference type="EMBL" id="RSCD01000023">
    <property type="protein sequence ID" value="RSH83860.1"/>
    <property type="molecule type" value="Genomic_DNA"/>
</dbReference>
<dbReference type="SUPFAM" id="SSF53756">
    <property type="entry name" value="UDP-Glycosyltransferase/glycogen phosphorylase"/>
    <property type="match status" value="1"/>
</dbReference>
<evidence type="ECO:0000256" key="7">
    <source>
        <dbReference type="ARBA" id="ARBA00022824"/>
    </source>
</evidence>
<evidence type="ECO:0000256" key="4">
    <source>
        <dbReference type="ARBA" id="ARBA00022676"/>
    </source>
</evidence>
<feature type="domain" description="Glycosyltransferase subfamily 4-like N-terminal" evidence="14">
    <location>
        <begin position="23"/>
        <end position="235"/>
    </location>
</feature>
<comment type="similarity">
    <text evidence="12">Belongs to the glycosyltransferase group 1 family.</text>
</comment>
<keyword evidence="7 12" id="KW-0256">Endoplasmic reticulum</keyword>
<evidence type="ECO:0000256" key="8">
    <source>
        <dbReference type="ARBA" id="ARBA00022989"/>
    </source>
</evidence>
<keyword evidence="6 12" id="KW-0812">Transmembrane</keyword>
<gene>
    <name evidence="15" type="primary">ALG2</name>
    <name evidence="15" type="ORF">EHS25_005475</name>
</gene>
<keyword evidence="5 12" id="KW-0808">Transferase</keyword>
<feature type="domain" description="Glycosyl transferase family 1" evidence="13">
    <location>
        <begin position="373"/>
        <end position="454"/>
    </location>
</feature>
<dbReference type="EC" id="2.4.1.257" evidence="12"/>
<evidence type="ECO:0000256" key="6">
    <source>
        <dbReference type="ARBA" id="ARBA00022692"/>
    </source>
</evidence>
<accession>A0A427XYE4</accession>
<evidence type="ECO:0000259" key="14">
    <source>
        <dbReference type="Pfam" id="PF13439"/>
    </source>
</evidence>
<comment type="catalytic activity">
    <reaction evidence="10 12">
        <text>a beta-D-Man-(1-&gt;4)-beta-D-GlcNAc-(1-&gt;4)-alpha-D-GlcNAc-diphospho-di-trans,poly-cis-dolichol + GDP-alpha-D-mannose = an alpha-D-Man-(1-&gt;3)-beta-D-Man-(1-&gt;4)-beta-D-GlcNAc-(1-&gt;4)-alpha-D-GlcNAc-diphospho-di-trans,poly-cis-dolichol + GDP + H(+)</text>
        <dbReference type="Rhea" id="RHEA:29515"/>
        <dbReference type="Rhea" id="RHEA-COMP:19511"/>
        <dbReference type="Rhea" id="RHEA-COMP:19513"/>
        <dbReference type="ChEBI" id="CHEBI:15378"/>
        <dbReference type="ChEBI" id="CHEBI:57527"/>
        <dbReference type="ChEBI" id="CHEBI:58189"/>
        <dbReference type="ChEBI" id="CHEBI:58472"/>
        <dbReference type="ChEBI" id="CHEBI:132510"/>
        <dbReference type="EC" id="2.4.1.132"/>
    </reaction>
    <physiologicalReaction direction="left-to-right" evidence="10 12">
        <dbReference type="Rhea" id="RHEA:29516"/>
    </physiologicalReaction>
</comment>
<dbReference type="OrthoDB" id="448893at2759"/>
<reference evidence="15 16" key="1">
    <citation type="submission" date="2018-11" db="EMBL/GenBank/DDBJ databases">
        <title>Genome sequence of Saitozyma podzolica DSM 27192.</title>
        <authorList>
            <person name="Aliyu H."/>
            <person name="Gorte O."/>
            <person name="Ochsenreither K."/>
        </authorList>
    </citation>
    <scope>NUCLEOTIDE SEQUENCE [LARGE SCALE GENOMIC DNA]</scope>
    <source>
        <strain evidence="15 16">DSM 27192</strain>
    </source>
</reference>
<evidence type="ECO:0000256" key="11">
    <source>
        <dbReference type="ARBA" id="ARBA00045104"/>
    </source>
</evidence>
<keyword evidence="8 12" id="KW-1133">Transmembrane helix</keyword>
<evidence type="ECO:0000313" key="15">
    <source>
        <dbReference type="EMBL" id="RSH83860.1"/>
    </source>
</evidence>
<dbReference type="InterPro" id="IPR027054">
    <property type="entry name" value="ALG2"/>
</dbReference>
<evidence type="ECO:0000259" key="13">
    <source>
        <dbReference type="Pfam" id="PF00534"/>
    </source>
</evidence>
<keyword evidence="4 12" id="KW-0328">Glycosyltransferase</keyword>
<dbReference type="Proteomes" id="UP000279259">
    <property type="component" value="Unassembled WGS sequence"/>
</dbReference>
<comment type="catalytic activity">
    <reaction evidence="11 12">
        <text>an alpha-D-Man-(1-&gt;3)-beta-D-Man-(1-&gt;4)-beta-D-GlcNAc-(1-&gt;4)-alpha-D-GlcNAc-diphospho-di-trans,poly-cis-dolichol + GDP-alpha-D-mannose = an alpha-D-Man-(1-&gt;3)-[alpha-D-Man-(1-&gt;6)]-beta-D-Man-(1-&gt;4)-beta-D-GlcNAc-(1-&gt;4)-alpha-D-GlcNAc-diphospho-di-trans,poly-cis-dolichol + GDP + H(+)</text>
        <dbReference type="Rhea" id="RHEA:29519"/>
        <dbReference type="Rhea" id="RHEA-COMP:19513"/>
        <dbReference type="Rhea" id="RHEA-COMP:19515"/>
        <dbReference type="ChEBI" id="CHEBI:15378"/>
        <dbReference type="ChEBI" id="CHEBI:57527"/>
        <dbReference type="ChEBI" id="CHEBI:58189"/>
        <dbReference type="ChEBI" id="CHEBI:132510"/>
        <dbReference type="ChEBI" id="CHEBI:132511"/>
        <dbReference type="EC" id="2.4.1.257"/>
    </reaction>
    <physiologicalReaction direction="left-to-right" evidence="11 12">
        <dbReference type="Rhea" id="RHEA:29520"/>
    </physiologicalReaction>
</comment>
<dbReference type="GO" id="GO:0102704">
    <property type="term" value="F:GDP-Man:Man(2)GlcNAc(2)-PP-Dol alpha-1,6-mannosyltransferase activity"/>
    <property type="evidence" value="ECO:0007669"/>
    <property type="project" value="UniProtKB-UniRule"/>
</dbReference>
<evidence type="ECO:0000256" key="10">
    <source>
        <dbReference type="ARBA" id="ARBA00045103"/>
    </source>
</evidence>
<dbReference type="InterPro" id="IPR028098">
    <property type="entry name" value="Glyco_trans_4-like_N"/>
</dbReference>
<dbReference type="Pfam" id="PF13439">
    <property type="entry name" value="Glyco_transf_4"/>
    <property type="match status" value="1"/>
</dbReference>
<evidence type="ECO:0000256" key="9">
    <source>
        <dbReference type="ARBA" id="ARBA00023136"/>
    </source>
</evidence>
<dbReference type="STRING" id="1890683.A0A427XYE4"/>
<comment type="function">
    <text evidence="1 12">Mannosylates Man(2)GlcNAc(2)-dolichol diphosphate and Man(1)GlcNAc(2)-dolichol diphosphate to form Man(3)GlcNAc(2)-dolichol diphosphate.</text>
</comment>
<dbReference type="AlphaFoldDB" id="A0A427XYE4"/>
<organism evidence="15 16">
    <name type="scientific">Saitozyma podzolica</name>
    <dbReference type="NCBI Taxonomy" id="1890683"/>
    <lineage>
        <taxon>Eukaryota</taxon>
        <taxon>Fungi</taxon>
        <taxon>Dikarya</taxon>
        <taxon>Basidiomycota</taxon>
        <taxon>Agaricomycotina</taxon>
        <taxon>Tremellomycetes</taxon>
        <taxon>Tremellales</taxon>
        <taxon>Trimorphomycetaceae</taxon>
        <taxon>Saitozyma</taxon>
    </lineage>
</organism>
<dbReference type="CDD" id="cd03805">
    <property type="entry name" value="GT4_ALG2-like"/>
    <property type="match status" value="1"/>
</dbReference>
<dbReference type="GO" id="GO:0005789">
    <property type="term" value="C:endoplasmic reticulum membrane"/>
    <property type="evidence" value="ECO:0007669"/>
    <property type="project" value="UniProtKB-SubCell"/>
</dbReference>
<dbReference type="Gene3D" id="3.40.50.2000">
    <property type="entry name" value="Glycogen Phosphorylase B"/>
    <property type="match status" value="2"/>
</dbReference>
<protein>
    <recommendedName>
        <fullName evidence="12">Alpha-1,3/1,6-mannosyltransferase ALG2</fullName>
        <ecNumber evidence="12">2.4.1.132</ecNumber>
        <ecNumber evidence="12">2.4.1.257</ecNumber>
    </recommendedName>
    <alternativeName>
        <fullName evidence="12">GDP-Man:Man(1)GlcNAc(2)-PP-Dol alpha-1,3-mannosyltransferase</fullName>
    </alternativeName>
</protein>
<dbReference type="InterPro" id="IPR001296">
    <property type="entry name" value="Glyco_trans_1"/>
</dbReference>